<proteinExistence type="predicted"/>
<dbReference type="OrthoDB" id="5320774at2"/>
<dbReference type="STRING" id="1548018.LS64_07350"/>
<dbReference type="RefSeq" id="WP_034571898.1">
    <property type="nucleotide sequence ID" value="NZ_JRMP02000005.1"/>
</dbReference>
<reference evidence="2 3" key="1">
    <citation type="journal article" date="2014" name="Genome Announc.">
        <title>Draft genome sequences of eight enterohepatic helicobacter species isolated from both laboratory and wild rodents.</title>
        <authorList>
            <person name="Sheh A."/>
            <person name="Shen Z."/>
            <person name="Fox J.G."/>
        </authorList>
    </citation>
    <scope>NUCLEOTIDE SEQUENCE [LARGE SCALE GENOMIC DNA]</scope>
    <source>
        <strain evidence="2 3">MIT 97-6194</strain>
    </source>
</reference>
<dbReference type="EMBL" id="QBIU01000002">
    <property type="protein sequence ID" value="MWV70603.1"/>
    <property type="molecule type" value="Genomic_DNA"/>
</dbReference>
<gene>
    <name evidence="1" type="ORF">DCO61_11580</name>
    <name evidence="2" type="ORF">LS64_004320</name>
</gene>
<evidence type="ECO:0000313" key="1">
    <source>
        <dbReference type="EMBL" id="MWV70603.1"/>
    </source>
</evidence>
<reference evidence="2 3" key="2">
    <citation type="journal article" date="2016" name="Infect. Immun.">
        <title>Helicobacter saguini, a Novel Helicobacter Isolated from Cotton-Top Tamarins with Ulcerative Colitis, Has Proinflammatory Properties and Induces Typhlocolitis and Dysplasia in Gnotobiotic IL-10-/- Mice.</title>
        <authorList>
            <person name="Shen Z."/>
            <person name="Mannion A."/>
            <person name="Whary M.T."/>
            <person name="Muthupalani S."/>
            <person name="Sheh A."/>
            <person name="Feng Y."/>
            <person name="Gong G."/>
            <person name="Vandamme P."/>
            <person name="Holcombe H.R."/>
            <person name="Paster B.J."/>
            <person name="Fox J.G."/>
        </authorList>
    </citation>
    <scope>NUCLEOTIDE SEQUENCE [LARGE SCALE GENOMIC DNA]</scope>
    <source>
        <strain evidence="2 3">MIT 97-6194</strain>
    </source>
</reference>
<dbReference type="Proteomes" id="UP000029714">
    <property type="component" value="Unassembled WGS sequence"/>
</dbReference>
<organism evidence="2 3">
    <name type="scientific">Helicobacter saguini</name>
    <dbReference type="NCBI Taxonomy" id="1548018"/>
    <lineage>
        <taxon>Bacteria</taxon>
        <taxon>Pseudomonadati</taxon>
        <taxon>Campylobacterota</taxon>
        <taxon>Epsilonproteobacteria</taxon>
        <taxon>Campylobacterales</taxon>
        <taxon>Helicobacteraceae</taxon>
        <taxon>Helicobacter</taxon>
    </lineage>
</organism>
<keyword evidence="3" id="KW-1185">Reference proteome</keyword>
<name>A0A347VPE1_9HELI</name>
<comment type="caution">
    <text evidence="2">The sequence shown here is derived from an EMBL/GenBank/DDBJ whole genome shotgun (WGS) entry which is preliminary data.</text>
</comment>
<reference evidence="1 4" key="4">
    <citation type="submission" date="2019-12" db="EMBL/GenBank/DDBJ databases">
        <title>Multi-Generational Helicobacter saguini Isolates.</title>
        <authorList>
            <person name="Mannion A."/>
            <person name="Shen Z."/>
            <person name="Fox J.G."/>
        </authorList>
    </citation>
    <scope>NUCLEOTIDE SEQUENCE [LARGE SCALE GENOMIC DNA]</scope>
    <source>
        <strain evidence="1">16-048</strain>
        <strain evidence="4">16-048 (F4)</strain>
    </source>
</reference>
<evidence type="ECO:0000313" key="3">
    <source>
        <dbReference type="Proteomes" id="UP000029714"/>
    </source>
</evidence>
<dbReference type="EMBL" id="JRMP02000005">
    <property type="protein sequence ID" value="TLD94749.1"/>
    <property type="molecule type" value="Genomic_DNA"/>
</dbReference>
<sequence length="330" mass="36657">MVNFLAKINRFFRIFLALQVTFFITFGVLNAGQVGFYDNDMSGKSQAEKQQKMRENEQEFIDFLSAKVRDKGNFKPLWLKTTKNGGSETWHYMCVLGDGEKSCNYAILKHFTLKGVLTLSNNYKIDGENECDFKGSRADFRADSNAAISQTQIALSAKNAEIVRKNVPKWLLDGFAGSASFEVEITPLSDSGADFSAWGLYTGGSDCGGDEILLRVASIKFIKKLSENRENLGYYNAQNLALQPVRLIAKDAVNLRDAPNGKIVDSIPPDSFSKVRILRIDSTYINEYLSQILGLDKALASAKGEKFADRLSAFFSNLNSGKSANFMDSK</sequence>
<dbReference type="Proteomes" id="UP000477070">
    <property type="component" value="Unassembled WGS sequence"/>
</dbReference>
<accession>A0A347VPE1</accession>
<evidence type="ECO:0000313" key="4">
    <source>
        <dbReference type="Proteomes" id="UP000477070"/>
    </source>
</evidence>
<dbReference type="AlphaFoldDB" id="A0A347VPE1"/>
<reference evidence="2" key="3">
    <citation type="submission" date="2018-04" db="EMBL/GenBank/DDBJ databases">
        <authorList>
            <person name="Sheh A."/>
            <person name="Shen Z."/>
            <person name="Mannion A.J."/>
            <person name="Fox J.G."/>
        </authorList>
    </citation>
    <scope>NUCLEOTIDE SEQUENCE</scope>
    <source>
        <strain evidence="2">MIT 97-6194</strain>
    </source>
</reference>
<evidence type="ECO:0000313" key="2">
    <source>
        <dbReference type="EMBL" id="TLD94749.1"/>
    </source>
</evidence>
<protein>
    <submittedName>
        <fullName evidence="2">Uncharacterized protein</fullName>
    </submittedName>
</protein>